<protein>
    <recommendedName>
        <fullName evidence="3">DUF3025 domain-containing protein</fullName>
    </recommendedName>
</protein>
<dbReference type="InterPro" id="IPR021390">
    <property type="entry name" value="DUF3025"/>
</dbReference>
<keyword evidence="2" id="KW-1185">Reference proteome</keyword>
<name>A0A0S2TGY4_9GAMM</name>
<dbReference type="AlphaFoldDB" id="A0A0S2TGY4"/>
<organism evidence="1 2">
    <name type="scientific">Candidatus Tenderia electrophaga</name>
    <dbReference type="NCBI Taxonomy" id="1748243"/>
    <lineage>
        <taxon>Bacteria</taxon>
        <taxon>Pseudomonadati</taxon>
        <taxon>Pseudomonadota</taxon>
        <taxon>Gammaproteobacteria</taxon>
        <taxon>Candidatus Tenderiales</taxon>
        <taxon>Candidatus Tenderiaceae</taxon>
        <taxon>Candidatus Tenderia</taxon>
    </lineage>
</organism>
<evidence type="ECO:0000313" key="1">
    <source>
        <dbReference type="EMBL" id="ALP54416.1"/>
    </source>
</evidence>
<dbReference type="KEGG" id="tee:Tel_15380"/>
<dbReference type="Pfam" id="PF11227">
    <property type="entry name" value="DUF3025"/>
    <property type="match status" value="1"/>
</dbReference>
<accession>A0A0S2TGY4</accession>
<dbReference type="STRING" id="1748243.Tel_15380"/>
<dbReference type="EMBL" id="CP013099">
    <property type="protein sequence ID" value="ALP54416.1"/>
    <property type="molecule type" value="Genomic_DNA"/>
</dbReference>
<evidence type="ECO:0000313" key="2">
    <source>
        <dbReference type="Proteomes" id="UP000055136"/>
    </source>
</evidence>
<reference evidence="1" key="1">
    <citation type="submission" date="2015-10" db="EMBL/GenBank/DDBJ databases">
        <title>Description of Candidatus Tenderia electrophaga gen. nov, sp. nov., an Uncultivated Electroautotroph from a Biocathode Enrichment.</title>
        <authorList>
            <person name="Eddie B.J."/>
            <person name="Malanoski A.P."/>
            <person name="Wang Z."/>
            <person name="Hall R.J."/>
            <person name="Oh S.D."/>
            <person name="Heiner C."/>
            <person name="Lin B."/>
            <person name="Strycharz-Glaven S.M."/>
        </authorList>
    </citation>
    <scope>NUCLEOTIDE SEQUENCE [LARGE SCALE GENOMIC DNA]</scope>
    <source>
        <strain evidence="1">NRL1</strain>
    </source>
</reference>
<dbReference type="Proteomes" id="UP000055136">
    <property type="component" value="Chromosome"/>
</dbReference>
<gene>
    <name evidence="1" type="ORF">Tel_15380</name>
</gene>
<proteinExistence type="predicted"/>
<evidence type="ECO:0008006" key="3">
    <source>
        <dbReference type="Google" id="ProtNLM"/>
    </source>
</evidence>
<sequence length="272" mass="31356">MYAPLRHLAARFAGFDHWPQLADYQAMLDERAEPIRTLAGKALTVVAQDDTPDRFEDHYAPRIYRSGELQTRRHNWHDFFQFLSWLMFPATKAAINAAHLPQARRRLELRGERGRRSPLENMLSLFDEGGAVIVSADARLLQMIREFRWHELFWQCRDELGGKLACISFGHALYEKGLAPYLGMTANTLLIETDASFFDRTNSEQLAWLDQKLAALFCAGEVLTQPKDLHPFPILGMPGWDKDNGCERYYRNTHYFRPGRRGQIKSRKGGEG</sequence>